<evidence type="ECO:0000313" key="2">
    <source>
        <dbReference type="EMBL" id="MXP43067.1"/>
    </source>
</evidence>
<accession>A0A845B0X5</accession>
<feature type="transmembrane region" description="Helical" evidence="1">
    <location>
        <begin position="54"/>
        <end position="80"/>
    </location>
</feature>
<proteinExistence type="predicted"/>
<keyword evidence="1" id="KW-0812">Transmembrane</keyword>
<feature type="transmembrane region" description="Helical" evidence="1">
    <location>
        <begin position="140"/>
        <end position="160"/>
    </location>
</feature>
<dbReference type="AlphaFoldDB" id="A0A845B0X5"/>
<gene>
    <name evidence="2" type="ORF">GRI65_01200</name>
</gene>
<reference evidence="2 3" key="1">
    <citation type="submission" date="2019-12" db="EMBL/GenBank/DDBJ databases">
        <title>Genomic-based taxomic classification of the family Erythrobacteraceae.</title>
        <authorList>
            <person name="Xu L."/>
        </authorList>
    </citation>
    <scope>NUCLEOTIDE SEQUENCE [LARGE SCALE GENOMIC DNA]</scope>
    <source>
        <strain evidence="2 3">KCTC 42453</strain>
    </source>
</reference>
<comment type="caution">
    <text evidence="2">The sequence shown here is derived from an EMBL/GenBank/DDBJ whole genome shotgun (WGS) entry which is preliminary data.</text>
</comment>
<evidence type="ECO:0000313" key="3">
    <source>
        <dbReference type="Proteomes" id="UP000431922"/>
    </source>
</evidence>
<evidence type="ECO:0000256" key="1">
    <source>
        <dbReference type="SAM" id="Phobius"/>
    </source>
</evidence>
<dbReference type="EMBL" id="WTYL01000001">
    <property type="protein sequence ID" value="MXP43067.1"/>
    <property type="molecule type" value="Genomic_DNA"/>
</dbReference>
<keyword evidence="1" id="KW-1133">Transmembrane helix</keyword>
<dbReference type="Proteomes" id="UP000431922">
    <property type="component" value="Unassembled WGS sequence"/>
</dbReference>
<name>A0A845B0X5_9SPHN</name>
<protein>
    <submittedName>
        <fullName evidence="2">Uncharacterized protein</fullName>
    </submittedName>
</protein>
<organism evidence="2 3">
    <name type="scientific">Allopontixanthobacter sediminis</name>
    <dbReference type="NCBI Taxonomy" id="1689985"/>
    <lineage>
        <taxon>Bacteria</taxon>
        <taxon>Pseudomonadati</taxon>
        <taxon>Pseudomonadota</taxon>
        <taxon>Alphaproteobacteria</taxon>
        <taxon>Sphingomonadales</taxon>
        <taxon>Erythrobacteraceae</taxon>
        <taxon>Allopontixanthobacter</taxon>
    </lineage>
</organism>
<keyword evidence="1" id="KW-0472">Membrane</keyword>
<dbReference type="OrthoDB" id="8449199at2"/>
<dbReference type="RefSeq" id="WP_160754716.1">
    <property type="nucleotide sequence ID" value="NZ_WTYL01000001.1"/>
</dbReference>
<keyword evidence="3" id="KW-1185">Reference proteome</keyword>
<feature type="transmembrane region" description="Helical" evidence="1">
    <location>
        <begin position="24"/>
        <end position="48"/>
    </location>
</feature>
<sequence length="173" mass="19926">MKFNVLSIIRDHFRTLYDARSKSLSIIDILIFYLLPVVLGLCAFSNGIKLNDNAYNVAIILFGIFVALLLNIQVAIFSVLHTKWHRPSDPKLTAKFDQDQIDKNSILRELNTNLSYMILLCSFVLFIAAFAYIFDSFEYIISAFLVFAFTHFVLSLLMVIKRAHALFQKEYTV</sequence>
<feature type="transmembrane region" description="Helical" evidence="1">
    <location>
        <begin position="114"/>
        <end position="134"/>
    </location>
</feature>